<feature type="compositionally biased region" description="Low complexity" evidence="1">
    <location>
        <begin position="161"/>
        <end position="174"/>
    </location>
</feature>
<feature type="compositionally biased region" description="Low complexity" evidence="1">
    <location>
        <begin position="93"/>
        <end position="127"/>
    </location>
</feature>
<dbReference type="AlphaFoldDB" id="A0AAV4ARM3"/>
<keyword evidence="3" id="KW-1185">Reference proteome</keyword>
<gene>
    <name evidence="2" type="ORF">PoB_003651800</name>
</gene>
<accession>A0AAV4ARM3</accession>
<evidence type="ECO:0000313" key="3">
    <source>
        <dbReference type="Proteomes" id="UP000735302"/>
    </source>
</evidence>
<name>A0AAV4ARM3_9GAST</name>
<organism evidence="2 3">
    <name type="scientific">Plakobranchus ocellatus</name>
    <dbReference type="NCBI Taxonomy" id="259542"/>
    <lineage>
        <taxon>Eukaryota</taxon>
        <taxon>Metazoa</taxon>
        <taxon>Spiralia</taxon>
        <taxon>Lophotrochozoa</taxon>
        <taxon>Mollusca</taxon>
        <taxon>Gastropoda</taxon>
        <taxon>Heterobranchia</taxon>
        <taxon>Euthyneura</taxon>
        <taxon>Panpulmonata</taxon>
        <taxon>Sacoglossa</taxon>
        <taxon>Placobranchoidea</taxon>
        <taxon>Plakobranchidae</taxon>
        <taxon>Plakobranchus</taxon>
    </lineage>
</organism>
<comment type="caution">
    <text evidence="2">The sequence shown here is derived from an EMBL/GenBank/DDBJ whole genome shotgun (WGS) entry which is preliminary data.</text>
</comment>
<proteinExistence type="predicted"/>
<feature type="compositionally biased region" description="Basic and acidic residues" evidence="1">
    <location>
        <begin position="57"/>
        <end position="74"/>
    </location>
</feature>
<feature type="compositionally biased region" description="Polar residues" evidence="1">
    <location>
        <begin position="196"/>
        <end position="225"/>
    </location>
</feature>
<reference evidence="2 3" key="1">
    <citation type="journal article" date="2021" name="Elife">
        <title>Chloroplast acquisition without the gene transfer in kleptoplastic sea slugs, Plakobranchus ocellatus.</title>
        <authorList>
            <person name="Maeda T."/>
            <person name="Takahashi S."/>
            <person name="Yoshida T."/>
            <person name="Shimamura S."/>
            <person name="Takaki Y."/>
            <person name="Nagai Y."/>
            <person name="Toyoda A."/>
            <person name="Suzuki Y."/>
            <person name="Arimoto A."/>
            <person name="Ishii H."/>
            <person name="Satoh N."/>
            <person name="Nishiyama T."/>
            <person name="Hasebe M."/>
            <person name="Maruyama T."/>
            <person name="Minagawa J."/>
            <person name="Obokata J."/>
            <person name="Shigenobu S."/>
        </authorList>
    </citation>
    <scope>NUCLEOTIDE SEQUENCE [LARGE SCALE GENOMIC DNA]</scope>
</reference>
<feature type="region of interest" description="Disordered" evidence="1">
    <location>
        <begin position="255"/>
        <end position="288"/>
    </location>
</feature>
<protein>
    <submittedName>
        <fullName evidence="2">Uncharacterized protein</fullName>
    </submittedName>
</protein>
<dbReference type="EMBL" id="BLXT01004140">
    <property type="protein sequence ID" value="GFO10013.1"/>
    <property type="molecule type" value="Genomic_DNA"/>
</dbReference>
<dbReference type="Proteomes" id="UP000735302">
    <property type="component" value="Unassembled WGS sequence"/>
</dbReference>
<sequence length="599" mass="66410">MKQLGFLLSVASEHTRVQLDKDLTFPPVDEHFCVKRSFFCECTLLFEANKICRRTEDAQELQKDEPRRTLESETAKVCPKPQDHTATSTPDKPSFSPTLTSLLTTKCPTSINTSSLSSSPSSSSTGPIAAPITSSTLKGRLSLHDLFPGRRNQTSQQLNGQHLHYQQQQQQQKTQQEEEYQLQQQQQQQQQQQKTKPSSQESDQTIDPRQSAGSDNPIKNVTTSHIGEADRSSDCPQQMTTIDQEHLDRVSTKLLQQQLQQTSGLHGDKVHQHSPSHPQKPPPPPPLSSIRVDLEQQQQHLSLQQYQQQQQQQSHLSLPFARQQQFLANHFLTLLEDLPIPEDFLLRPSQVYPGMGVWSKVHIPAGHKFGPFQGILKPSVDDPSCAWEPESSGPYVPAPYLVMTNMSGDLCTPGPGVQTVCGQTGTNCQTSPHPARPVFPPYLTPRSSPTSDSMRQVLSNLFISSLQTHSSDAFSACPVAPLGFRYLGRVLHSVYPVNNKVISGLSSSQGAVGGARTRDSMIPADLRAHSLSIVPPTPYPQTNRVDIMGKLYPLQQFDDYFTSHRADAGRGSGNQVTSEESMALSGRRLVLPKKTRLKS</sequence>
<evidence type="ECO:0000256" key="1">
    <source>
        <dbReference type="SAM" id="MobiDB-lite"/>
    </source>
</evidence>
<dbReference type="InterPro" id="IPR046341">
    <property type="entry name" value="SET_dom_sf"/>
</dbReference>
<feature type="compositionally biased region" description="Low complexity" evidence="1">
    <location>
        <begin position="181"/>
        <end position="195"/>
    </location>
</feature>
<feature type="region of interest" description="Disordered" evidence="1">
    <location>
        <begin position="150"/>
        <end position="235"/>
    </location>
</feature>
<evidence type="ECO:0000313" key="2">
    <source>
        <dbReference type="EMBL" id="GFO10013.1"/>
    </source>
</evidence>
<feature type="compositionally biased region" description="Pro residues" evidence="1">
    <location>
        <begin position="278"/>
        <end position="287"/>
    </location>
</feature>
<feature type="compositionally biased region" description="Polar residues" evidence="1">
    <location>
        <begin position="151"/>
        <end position="160"/>
    </location>
</feature>
<dbReference type="Gene3D" id="2.170.270.10">
    <property type="entry name" value="SET domain"/>
    <property type="match status" value="1"/>
</dbReference>
<feature type="region of interest" description="Disordered" evidence="1">
    <location>
        <begin position="57"/>
        <end position="136"/>
    </location>
</feature>